<comment type="caution">
    <text evidence="1">The sequence shown here is derived from an EMBL/GenBank/DDBJ whole genome shotgun (WGS) entry which is preliminary data.</text>
</comment>
<accession>A0ACB6QZH7</accession>
<proteinExistence type="predicted"/>
<protein>
    <submittedName>
        <fullName evidence="1">Uncharacterized protein</fullName>
    </submittedName>
</protein>
<keyword evidence="2" id="KW-1185">Reference proteome</keyword>
<gene>
    <name evidence="1" type="ORF">BDR25DRAFT_353453</name>
</gene>
<evidence type="ECO:0000313" key="2">
    <source>
        <dbReference type="Proteomes" id="UP000799755"/>
    </source>
</evidence>
<dbReference type="EMBL" id="MU003502">
    <property type="protein sequence ID" value="KAF2472428.1"/>
    <property type="molecule type" value="Genomic_DNA"/>
</dbReference>
<sequence>MNISDRIKIEGFEGGTKNCWDYRFLQSVQFVKGFLPFKALPLIITSGSAPCDEKPTMYYYPGSSASGCPESQQTKYTGIAPLPSKTSNARNTNSSIITKSLPFDPDLDRMTTNKSRQTVYCSQPSILVFGLARYFVRGNFRVYVPCIELRLFEVSQLSFGLKIGSVKFSSSFGS</sequence>
<organism evidence="1 2">
    <name type="scientific">Lindgomyces ingoldianus</name>
    <dbReference type="NCBI Taxonomy" id="673940"/>
    <lineage>
        <taxon>Eukaryota</taxon>
        <taxon>Fungi</taxon>
        <taxon>Dikarya</taxon>
        <taxon>Ascomycota</taxon>
        <taxon>Pezizomycotina</taxon>
        <taxon>Dothideomycetes</taxon>
        <taxon>Pleosporomycetidae</taxon>
        <taxon>Pleosporales</taxon>
        <taxon>Lindgomycetaceae</taxon>
        <taxon>Lindgomyces</taxon>
    </lineage>
</organism>
<reference evidence="1" key="1">
    <citation type="journal article" date="2020" name="Stud. Mycol.">
        <title>101 Dothideomycetes genomes: a test case for predicting lifestyles and emergence of pathogens.</title>
        <authorList>
            <person name="Haridas S."/>
            <person name="Albert R."/>
            <person name="Binder M."/>
            <person name="Bloem J."/>
            <person name="Labutti K."/>
            <person name="Salamov A."/>
            <person name="Andreopoulos B."/>
            <person name="Baker S."/>
            <person name="Barry K."/>
            <person name="Bills G."/>
            <person name="Bluhm B."/>
            <person name="Cannon C."/>
            <person name="Castanera R."/>
            <person name="Culley D."/>
            <person name="Daum C."/>
            <person name="Ezra D."/>
            <person name="Gonzalez J."/>
            <person name="Henrissat B."/>
            <person name="Kuo A."/>
            <person name="Liang C."/>
            <person name="Lipzen A."/>
            <person name="Lutzoni F."/>
            <person name="Magnuson J."/>
            <person name="Mondo S."/>
            <person name="Nolan M."/>
            <person name="Ohm R."/>
            <person name="Pangilinan J."/>
            <person name="Park H.-J."/>
            <person name="Ramirez L."/>
            <person name="Alfaro M."/>
            <person name="Sun H."/>
            <person name="Tritt A."/>
            <person name="Yoshinaga Y."/>
            <person name="Zwiers L.-H."/>
            <person name="Turgeon B."/>
            <person name="Goodwin S."/>
            <person name="Spatafora J."/>
            <person name="Crous P."/>
            <person name="Grigoriev I."/>
        </authorList>
    </citation>
    <scope>NUCLEOTIDE SEQUENCE</scope>
    <source>
        <strain evidence="1">ATCC 200398</strain>
    </source>
</reference>
<name>A0ACB6QZH7_9PLEO</name>
<dbReference type="Proteomes" id="UP000799755">
    <property type="component" value="Unassembled WGS sequence"/>
</dbReference>
<evidence type="ECO:0000313" key="1">
    <source>
        <dbReference type="EMBL" id="KAF2472428.1"/>
    </source>
</evidence>